<feature type="transmembrane region" description="Helical" evidence="11">
    <location>
        <begin position="241"/>
        <end position="258"/>
    </location>
</feature>
<keyword evidence="7 11" id="KW-1133">Transmembrane helix</keyword>
<feature type="transmembrane region" description="Helical" evidence="11">
    <location>
        <begin position="45"/>
        <end position="63"/>
    </location>
</feature>
<evidence type="ECO:0000256" key="2">
    <source>
        <dbReference type="ARBA" id="ARBA00006897"/>
    </source>
</evidence>
<dbReference type="InterPro" id="IPR003675">
    <property type="entry name" value="Rce1/LyrA-like_dom"/>
</dbReference>
<comment type="similarity">
    <text evidence="2">Belongs to the peptidase U48 family.</text>
</comment>
<sequence>MTRISAFLASLYVAISYVAAIYATSRDLEDYPSGRDDPRVIRRRMKRITLVVLVNMLVVPWLISRYGDVKEAVSFKEAVLNLGVVPGYRRNGGWDIMGYLQEIWRAISLIGLLYVGPLTDAFLYYLLVRGKHWYTDFREEMFNIWGFRNYIFAPITEEIVYTSMLVNIYLSMFPADSPARLKTVIWKTPLFFGVAHFHHAYEMQRQGAASLITILFNSMLQIAYTTLFGSLTNYTFLRTGGNLWACIAVHALCNFLGFPESSKLAIHYTVVKKVDSAHLSILLNIWKKCYLALLVMGLLFAKNMYQVLLQSDGNQILL</sequence>
<comment type="subcellular location">
    <subcellularLocation>
        <location evidence="1">Endoplasmic reticulum membrane</location>
        <topology evidence="1">Multi-pass membrane protein</topology>
    </subcellularLocation>
</comment>
<evidence type="ECO:0000256" key="4">
    <source>
        <dbReference type="ARBA" id="ARBA00022692"/>
    </source>
</evidence>
<keyword evidence="4 11" id="KW-0812">Transmembrane</keyword>
<dbReference type="PANTHER" id="PTHR13046:SF0">
    <property type="entry name" value="CAAX PRENYL PROTEASE 2"/>
    <property type="match status" value="1"/>
</dbReference>
<dbReference type="Proteomes" id="UP000510647">
    <property type="component" value="Chromosome 7"/>
</dbReference>
<proteinExistence type="inferred from homology"/>
<reference evidence="13 14" key="1">
    <citation type="submission" date="2020-06" db="EMBL/GenBank/DDBJ databases">
        <title>The yeast mating-type switching endonuclease HO is a domesticated member of an unorthodox homing genetic element family.</title>
        <authorList>
            <person name="Coughlan A.Y."/>
            <person name="Lombardi L."/>
            <person name="Braun-Galleani S."/>
            <person name="Martos A.R."/>
            <person name="Galeote V."/>
            <person name="Bigey F."/>
            <person name="Dequin S."/>
            <person name="Byrne K.P."/>
            <person name="Wolfe K.H."/>
        </authorList>
    </citation>
    <scope>NUCLEOTIDE SEQUENCE [LARGE SCALE GENOMIC DNA]</scope>
    <source>
        <strain evidence="13 14">CBS2947</strain>
    </source>
</reference>
<feature type="transmembrane region" description="Helical" evidence="11">
    <location>
        <begin position="103"/>
        <end position="128"/>
    </location>
</feature>
<feature type="transmembrane region" description="Helical" evidence="11">
    <location>
        <begin position="6"/>
        <end position="24"/>
    </location>
</feature>
<accession>A0A7H9HWR1</accession>
<evidence type="ECO:0000256" key="6">
    <source>
        <dbReference type="ARBA" id="ARBA00022824"/>
    </source>
</evidence>
<organism evidence="13 14">
    <name type="scientific">Torulaspora globosa</name>
    <dbReference type="NCBI Taxonomy" id="48254"/>
    <lineage>
        <taxon>Eukaryota</taxon>
        <taxon>Fungi</taxon>
        <taxon>Dikarya</taxon>
        <taxon>Ascomycota</taxon>
        <taxon>Saccharomycotina</taxon>
        <taxon>Saccharomycetes</taxon>
        <taxon>Saccharomycetales</taxon>
        <taxon>Saccharomycetaceae</taxon>
        <taxon>Torulaspora</taxon>
    </lineage>
</organism>
<dbReference type="AlphaFoldDB" id="A0A7H9HWR1"/>
<dbReference type="InterPro" id="IPR039731">
    <property type="entry name" value="Rce1"/>
</dbReference>
<dbReference type="PANTHER" id="PTHR13046">
    <property type="entry name" value="PROTEASE U48 CAAX PRENYL PROTEASE RCE1"/>
    <property type="match status" value="1"/>
</dbReference>
<evidence type="ECO:0000256" key="11">
    <source>
        <dbReference type="SAM" id="Phobius"/>
    </source>
</evidence>
<dbReference type="GO" id="GO:0004222">
    <property type="term" value="F:metalloendopeptidase activity"/>
    <property type="evidence" value="ECO:0007669"/>
    <property type="project" value="InterPro"/>
</dbReference>
<keyword evidence="14" id="KW-1185">Reference proteome</keyword>
<comment type="catalytic activity">
    <reaction evidence="9">
        <text>Hydrolyzes the peptide bond -P2-(S-farnesyl or geranylgeranyl)C-P1'-P2'-P3'-COOH where P1' and P2' are amino acids with aliphatic sidechains and P3' is any C-terminal residue.</text>
        <dbReference type="EC" id="3.4.26.1"/>
    </reaction>
</comment>
<dbReference type="EC" id="3.4.26.1" evidence="10"/>
<dbReference type="EMBL" id="CP059273">
    <property type="protein sequence ID" value="QLQ81810.1"/>
    <property type="molecule type" value="Genomic_DNA"/>
</dbReference>
<evidence type="ECO:0000256" key="3">
    <source>
        <dbReference type="ARBA" id="ARBA00022670"/>
    </source>
</evidence>
<evidence type="ECO:0000256" key="1">
    <source>
        <dbReference type="ARBA" id="ARBA00004477"/>
    </source>
</evidence>
<keyword evidence="3" id="KW-0645">Protease</keyword>
<dbReference type="GO" id="GO:0005789">
    <property type="term" value="C:endoplasmic reticulum membrane"/>
    <property type="evidence" value="ECO:0007669"/>
    <property type="project" value="UniProtKB-SubCell"/>
</dbReference>
<name>A0A7H9HWR1_9SACH</name>
<dbReference type="Pfam" id="PF02517">
    <property type="entry name" value="Rce1-like"/>
    <property type="match status" value="1"/>
</dbReference>
<evidence type="ECO:0000256" key="7">
    <source>
        <dbReference type="ARBA" id="ARBA00022989"/>
    </source>
</evidence>
<evidence type="ECO:0000256" key="10">
    <source>
        <dbReference type="ARBA" id="ARBA00049729"/>
    </source>
</evidence>
<dbReference type="GO" id="GO:0071586">
    <property type="term" value="P:CAAX-box protein processing"/>
    <property type="evidence" value="ECO:0007669"/>
    <property type="project" value="InterPro"/>
</dbReference>
<evidence type="ECO:0000313" key="13">
    <source>
        <dbReference type="EMBL" id="QLQ81810.1"/>
    </source>
</evidence>
<keyword evidence="8 11" id="KW-0472">Membrane</keyword>
<feature type="domain" description="CAAX prenyl protease 2/Lysostaphin resistance protein A-like" evidence="12">
    <location>
        <begin position="144"/>
        <end position="256"/>
    </location>
</feature>
<evidence type="ECO:0000256" key="5">
    <source>
        <dbReference type="ARBA" id="ARBA00022801"/>
    </source>
</evidence>
<keyword evidence="6" id="KW-0256">Endoplasmic reticulum</keyword>
<evidence type="ECO:0000256" key="9">
    <source>
        <dbReference type="ARBA" id="ARBA00047280"/>
    </source>
</evidence>
<evidence type="ECO:0000256" key="8">
    <source>
        <dbReference type="ARBA" id="ARBA00023136"/>
    </source>
</evidence>
<dbReference type="OrthoDB" id="271604at2759"/>
<protein>
    <recommendedName>
        <fullName evidence="10">intramembrane prenyl-peptidase Rce1</fullName>
        <ecNumber evidence="10">3.4.26.1</ecNumber>
    </recommendedName>
</protein>
<keyword evidence="5" id="KW-0378">Hydrolase</keyword>
<evidence type="ECO:0000259" key="12">
    <source>
        <dbReference type="Pfam" id="PF02517"/>
    </source>
</evidence>
<feature type="transmembrane region" description="Helical" evidence="11">
    <location>
        <begin position="208"/>
        <end position="229"/>
    </location>
</feature>
<evidence type="ECO:0000313" key="14">
    <source>
        <dbReference type="Proteomes" id="UP000510647"/>
    </source>
</evidence>
<feature type="transmembrane region" description="Helical" evidence="11">
    <location>
        <begin position="279"/>
        <end position="301"/>
    </location>
</feature>
<gene>
    <name evidence="13" type="ORF">HG537_0G00640</name>
</gene>